<accession>A0A3B0V8X2</accession>
<sequence>MCKVKFRLLLVLSFVFLGASITTDVMAQGSIGTERPTTSTSSYTLSKNTFQLEQGFAFWNDTTALDGLFRLAVSERGEIRLFTSYGSNSTYLGAKVNLWKQSEYKPGISIQASFGNQFDLVNYRVSWSQKITEKLGTTVNVGRADIYYAILALGYSLGTKISIFIEGVYDNKVQQFNAGLTYLINNETQLDLSGGVLTNDSYFLALGVSRRFLYKSINN</sequence>
<proteinExistence type="predicted"/>
<evidence type="ECO:0008006" key="2">
    <source>
        <dbReference type="Google" id="ProtNLM"/>
    </source>
</evidence>
<dbReference type="AlphaFoldDB" id="A0A3B0V8X2"/>
<reference evidence="1" key="1">
    <citation type="submission" date="2018-06" db="EMBL/GenBank/DDBJ databases">
        <authorList>
            <person name="Zhirakovskaya E."/>
        </authorList>
    </citation>
    <scope>NUCLEOTIDE SEQUENCE</scope>
</reference>
<gene>
    <name evidence="1" type="ORF">MNBD_BACTEROID06-1517</name>
</gene>
<organism evidence="1">
    <name type="scientific">hydrothermal vent metagenome</name>
    <dbReference type="NCBI Taxonomy" id="652676"/>
    <lineage>
        <taxon>unclassified sequences</taxon>
        <taxon>metagenomes</taxon>
        <taxon>ecological metagenomes</taxon>
    </lineage>
</organism>
<evidence type="ECO:0000313" key="1">
    <source>
        <dbReference type="EMBL" id="VAW28446.1"/>
    </source>
</evidence>
<dbReference type="EMBL" id="UOES01000404">
    <property type="protein sequence ID" value="VAW28446.1"/>
    <property type="molecule type" value="Genomic_DNA"/>
</dbReference>
<name>A0A3B0V8X2_9ZZZZ</name>
<protein>
    <recommendedName>
        <fullName evidence="2">Outer membrane protein beta-barrel domain-containing protein</fullName>
    </recommendedName>
</protein>